<gene>
    <name evidence="1" type="ORF">Ahu01nite_097800</name>
</gene>
<accession>A0ABQ4A7S2</accession>
<dbReference type="RefSeq" id="WP_203843578.1">
    <property type="nucleotide sequence ID" value="NZ_BAAATV010000016.1"/>
</dbReference>
<name>A0ABQ4A7S2_9ACTN</name>
<comment type="caution">
    <text evidence="1">The sequence shown here is derived from an EMBL/GenBank/DDBJ whole genome shotgun (WGS) entry which is preliminary data.</text>
</comment>
<protein>
    <submittedName>
        <fullName evidence="1">Uncharacterized protein</fullName>
    </submittedName>
</protein>
<reference evidence="1 2" key="1">
    <citation type="submission" date="2021-01" db="EMBL/GenBank/DDBJ databases">
        <title>Whole genome shotgun sequence of Actinoplanes humidus NBRC 14915.</title>
        <authorList>
            <person name="Komaki H."/>
            <person name="Tamura T."/>
        </authorList>
    </citation>
    <scope>NUCLEOTIDE SEQUENCE [LARGE SCALE GENOMIC DNA]</scope>
    <source>
        <strain evidence="1 2">NBRC 14915</strain>
    </source>
</reference>
<dbReference type="EMBL" id="BOMN01000149">
    <property type="protein sequence ID" value="GIE26678.1"/>
    <property type="molecule type" value="Genomic_DNA"/>
</dbReference>
<dbReference type="Proteomes" id="UP000603200">
    <property type="component" value="Unassembled WGS sequence"/>
</dbReference>
<evidence type="ECO:0000313" key="2">
    <source>
        <dbReference type="Proteomes" id="UP000603200"/>
    </source>
</evidence>
<evidence type="ECO:0000313" key="1">
    <source>
        <dbReference type="EMBL" id="GIE26678.1"/>
    </source>
</evidence>
<organism evidence="1 2">
    <name type="scientific">Winogradskya humida</name>
    <dbReference type="NCBI Taxonomy" id="113566"/>
    <lineage>
        <taxon>Bacteria</taxon>
        <taxon>Bacillati</taxon>
        <taxon>Actinomycetota</taxon>
        <taxon>Actinomycetes</taxon>
        <taxon>Micromonosporales</taxon>
        <taxon>Micromonosporaceae</taxon>
        <taxon>Winogradskya</taxon>
    </lineage>
</organism>
<proteinExistence type="predicted"/>
<keyword evidence="2" id="KW-1185">Reference proteome</keyword>
<sequence>MTKTFKELACPLPDCGEPMFLRMELGASLYDDDLGPIASTEANVSEWSVQCIGGHVLLVPAPVAVCCDGDDCTCDVDHADEFRTFRRSDGERLQATLMQLGSAAAR</sequence>